<evidence type="ECO:0000256" key="1">
    <source>
        <dbReference type="SAM" id="MobiDB-lite"/>
    </source>
</evidence>
<reference evidence="2 3" key="1">
    <citation type="submission" date="2021-03" db="EMBL/GenBank/DDBJ databases">
        <title>Sequencing the genomes of 1000 actinobacteria strains.</title>
        <authorList>
            <person name="Klenk H.-P."/>
        </authorList>
    </citation>
    <scope>NUCLEOTIDE SEQUENCE [LARGE SCALE GENOMIC DNA]</scope>
    <source>
        <strain evidence="2 3">DSM 15797</strain>
    </source>
</reference>
<protein>
    <submittedName>
        <fullName evidence="2">Uncharacterized protein</fullName>
    </submittedName>
</protein>
<evidence type="ECO:0000313" key="3">
    <source>
        <dbReference type="Proteomes" id="UP001296993"/>
    </source>
</evidence>
<dbReference type="Proteomes" id="UP001296993">
    <property type="component" value="Unassembled WGS sequence"/>
</dbReference>
<proteinExistence type="predicted"/>
<organism evidence="2 3">
    <name type="scientific">Paeniglutamicibacter kerguelensis</name>
    <dbReference type="NCBI Taxonomy" id="254788"/>
    <lineage>
        <taxon>Bacteria</taxon>
        <taxon>Bacillati</taxon>
        <taxon>Actinomycetota</taxon>
        <taxon>Actinomycetes</taxon>
        <taxon>Micrococcales</taxon>
        <taxon>Micrococcaceae</taxon>
        <taxon>Paeniglutamicibacter</taxon>
    </lineage>
</organism>
<keyword evidence="3" id="KW-1185">Reference proteome</keyword>
<comment type="caution">
    <text evidence="2">The sequence shown here is derived from an EMBL/GenBank/DDBJ whole genome shotgun (WGS) entry which is preliminary data.</text>
</comment>
<accession>A0ABS4XAQ1</accession>
<dbReference type="EMBL" id="JAGIOF010000001">
    <property type="protein sequence ID" value="MBP2385540.1"/>
    <property type="molecule type" value="Genomic_DNA"/>
</dbReference>
<name>A0ABS4XAQ1_9MICC</name>
<gene>
    <name evidence="2" type="ORF">JOF47_001051</name>
</gene>
<sequence>MSKNKPGASSGFALPEALVSQRVAFAGSGASGTHEDQKARAHRTGSTNRIGSRSARVRAAIRNDGW</sequence>
<dbReference type="RefSeq" id="WP_209996389.1">
    <property type="nucleotide sequence ID" value="NZ_BAAAJY010000007.1"/>
</dbReference>
<feature type="region of interest" description="Disordered" evidence="1">
    <location>
        <begin position="25"/>
        <end position="66"/>
    </location>
</feature>
<evidence type="ECO:0000313" key="2">
    <source>
        <dbReference type="EMBL" id="MBP2385540.1"/>
    </source>
</evidence>